<dbReference type="Gene3D" id="3.40.190.10">
    <property type="entry name" value="Periplasmic binding protein-like II"/>
    <property type="match status" value="1"/>
</dbReference>
<proteinExistence type="inferred from homology"/>
<accession>A0ABN6Y4L2</accession>
<organism evidence="6 7">
    <name type="scientific">Frondihabitans sucicola</name>
    <dbReference type="NCBI Taxonomy" id="1268041"/>
    <lineage>
        <taxon>Bacteria</taxon>
        <taxon>Bacillati</taxon>
        <taxon>Actinomycetota</taxon>
        <taxon>Actinomycetes</taxon>
        <taxon>Micrococcales</taxon>
        <taxon>Microbacteriaceae</taxon>
        <taxon>Frondihabitans</taxon>
    </lineage>
</organism>
<reference evidence="7" key="1">
    <citation type="journal article" date="2019" name="Int. J. Syst. Evol. Microbiol.">
        <title>The Global Catalogue of Microorganisms (GCM) 10K type strain sequencing project: providing services to taxonomists for standard genome sequencing and annotation.</title>
        <authorList>
            <consortium name="The Broad Institute Genomics Platform"/>
            <consortium name="The Broad Institute Genome Sequencing Center for Infectious Disease"/>
            <person name="Wu L."/>
            <person name="Ma J."/>
        </authorList>
    </citation>
    <scope>NUCLEOTIDE SEQUENCE [LARGE SCALE GENOMIC DNA]</scope>
    <source>
        <strain evidence="7">NBRC 108728</strain>
    </source>
</reference>
<keyword evidence="7" id="KW-1185">Reference proteome</keyword>
<comment type="similarity">
    <text evidence="2">Belongs to the bacterial solute-binding protein 5 family.</text>
</comment>
<comment type="subcellular location">
    <subcellularLocation>
        <location evidence="1">Cell envelope</location>
    </subcellularLocation>
</comment>
<gene>
    <name evidence="6" type="ORF">GCM10025867_31370</name>
</gene>
<protein>
    <recommendedName>
        <fullName evidence="5">Solute-binding protein family 5 domain-containing protein</fullName>
    </recommendedName>
</protein>
<evidence type="ECO:0000256" key="2">
    <source>
        <dbReference type="ARBA" id="ARBA00005695"/>
    </source>
</evidence>
<dbReference type="Pfam" id="PF00496">
    <property type="entry name" value="SBP_bac_5"/>
    <property type="match status" value="1"/>
</dbReference>
<dbReference type="SUPFAM" id="SSF53850">
    <property type="entry name" value="Periplasmic binding protein-like II"/>
    <property type="match status" value="1"/>
</dbReference>
<keyword evidence="4" id="KW-0732">Signal</keyword>
<evidence type="ECO:0000259" key="5">
    <source>
        <dbReference type="Pfam" id="PF00496"/>
    </source>
</evidence>
<evidence type="ECO:0000256" key="3">
    <source>
        <dbReference type="ARBA" id="ARBA00022448"/>
    </source>
</evidence>
<dbReference type="PANTHER" id="PTHR30290">
    <property type="entry name" value="PERIPLASMIC BINDING COMPONENT OF ABC TRANSPORTER"/>
    <property type="match status" value="1"/>
</dbReference>
<dbReference type="Proteomes" id="UP001321486">
    <property type="component" value="Chromosome"/>
</dbReference>
<dbReference type="PANTHER" id="PTHR30290:SF10">
    <property type="entry name" value="PERIPLASMIC OLIGOPEPTIDE-BINDING PROTEIN-RELATED"/>
    <property type="match status" value="1"/>
</dbReference>
<dbReference type="EMBL" id="AP027732">
    <property type="protein sequence ID" value="BDZ50896.1"/>
    <property type="molecule type" value="Genomic_DNA"/>
</dbReference>
<sequence length="171" mass="17937">MGTSDVITSLDPAGSYDNGSSVVNTQVYPFLMNTPYGSPDVKPDIATSAKFTTPTQFTVKLKKGLKFANGHALTSSDVAFSFNRDKTIADPNGPSSLLGNLDKVTTPDATTVVFTLKTPNDQTWPGVLSSPAGAIVDEDVYSATKITSDADVVKGRASPVSTRSRSTSPKS</sequence>
<evidence type="ECO:0000313" key="6">
    <source>
        <dbReference type="EMBL" id="BDZ50896.1"/>
    </source>
</evidence>
<evidence type="ECO:0000256" key="1">
    <source>
        <dbReference type="ARBA" id="ARBA00004196"/>
    </source>
</evidence>
<evidence type="ECO:0000313" key="7">
    <source>
        <dbReference type="Proteomes" id="UP001321486"/>
    </source>
</evidence>
<keyword evidence="3" id="KW-0813">Transport</keyword>
<feature type="domain" description="Solute-binding protein family 5" evidence="5">
    <location>
        <begin position="41"/>
        <end position="145"/>
    </location>
</feature>
<name>A0ABN6Y4L2_9MICO</name>
<evidence type="ECO:0000256" key="4">
    <source>
        <dbReference type="ARBA" id="ARBA00022729"/>
    </source>
</evidence>
<dbReference type="InterPro" id="IPR000914">
    <property type="entry name" value="SBP_5_dom"/>
</dbReference>
<dbReference type="InterPro" id="IPR039424">
    <property type="entry name" value="SBP_5"/>
</dbReference>